<dbReference type="Proteomes" id="UP001642540">
    <property type="component" value="Unassembled WGS sequence"/>
</dbReference>
<reference evidence="5 6" key="1">
    <citation type="submission" date="2024-08" db="EMBL/GenBank/DDBJ databases">
        <authorList>
            <person name="Cucini C."/>
            <person name="Frati F."/>
        </authorList>
    </citation>
    <scope>NUCLEOTIDE SEQUENCE [LARGE SCALE GENOMIC DNA]</scope>
</reference>
<evidence type="ECO:0000256" key="1">
    <source>
        <dbReference type="ARBA" id="ARBA00010396"/>
    </source>
</evidence>
<evidence type="ECO:0000256" key="2">
    <source>
        <dbReference type="ARBA" id="ARBA00022603"/>
    </source>
</evidence>
<comment type="caution">
    <text evidence="5">The sequence shown here is derived from an EMBL/GenBank/DDBJ whole genome shotgun (WGS) entry which is preliminary data.</text>
</comment>
<dbReference type="SUPFAM" id="SSF81799">
    <property type="entry name" value="Putative methyltransferase TM0872, insert domain"/>
    <property type="match status" value="1"/>
</dbReference>
<proteinExistence type="inferred from homology"/>
<dbReference type="PANTHER" id="PTHR11265:SF0">
    <property type="entry name" value="12S RRNA N4-METHYLCYTIDINE METHYLTRANSFERASE"/>
    <property type="match status" value="1"/>
</dbReference>
<name>A0ABP1QV02_9HEXA</name>
<dbReference type="PIRSF" id="PIRSF004486">
    <property type="entry name" value="MraW"/>
    <property type="match status" value="1"/>
</dbReference>
<keyword evidence="2" id="KW-0489">Methyltransferase</keyword>
<evidence type="ECO:0000256" key="3">
    <source>
        <dbReference type="ARBA" id="ARBA00022679"/>
    </source>
</evidence>
<dbReference type="InterPro" id="IPR023397">
    <property type="entry name" value="SAM-dep_MeTrfase_MraW_recog"/>
</dbReference>
<comment type="similarity">
    <text evidence="1">Belongs to the methyltransferase superfamily. RsmH family.</text>
</comment>
<dbReference type="InterPro" id="IPR029063">
    <property type="entry name" value="SAM-dependent_MTases_sf"/>
</dbReference>
<dbReference type="Pfam" id="PF01795">
    <property type="entry name" value="Methyltransf_5"/>
    <property type="match status" value="1"/>
</dbReference>
<keyword evidence="4" id="KW-0949">S-adenosyl-L-methionine</keyword>
<dbReference type="NCBIfam" id="TIGR00006">
    <property type="entry name" value="16S rRNA (cytosine(1402)-N(4))-methyltransferase RsmH"/>
    <property type="match status" value="1"/>
</dbReference>
<sequence length="341" mass="38708">MVFTRAPLGNVRIELAKHMQSVYFSTGQVFIDMTCGGGGHTRKILETVPNVKIYGLDRDPVAFERGVRLQFEYPDSFFPMLGKFSELPSLVKSQEIPEVDGVLFDLGCSSMQFEDPRRGFGLSQDGPLDMRMDGNRFPDQPTAAEIIAHIDEERLARILKYYGEEKKAKKIARAIVEARYLFKGLKTTNELASLIESALDNETRLDKLSRPTHAATKTFQAIRIFVNNEMNELNRGIEVAYEILKPGGKLVVLTFHSLEDRIVKRHLTGIDMDEPVSRTISQKYRNAASWHEPMDIDSIFDRKWNVVTKHVVAPSFNDTLINPRCRSAKLRCATKNVEVVK</sequence>
<dbReference type="HAMAP" id="MF_01007">
    <property type="entry name" value="16SrRNA_methyltr_H"/>
    <property type="match status" value="1"/>
</dbReference>
<keyword evidence="3" id="KW-0808">Transferase</keyword>
<dbReference type="InterPro" id="IPR002903">
    <property type="entry name" value="RsmH"/>
</dbReference>
<organism evidence="5 6">
    <name type="scientific">Orchesella dallaii</name>
    <dbReference type="NCBI Taxonomy" id="48710"/>
    <lineage>
        <taxon>Eukaryota</taxon>
        <taxon>Metazoa</taxon>
        <taxon>Ecdysozoa</taxon>
        <taxon>Arthropoda</taxon>
        <taxon>Hexapoda</taxon>
        <taxon>Collembola</taxon>
        <taxon>Entomobryomorpha</taxon>
        <taxon>Entomobryoidea</taxon>
        <taxon>Orchesellidae</taxon>
        <taxon>Orchesellinae</taxon>
        <taxon>Orchesella</taxon>
    </lineage>
</organism>
<evidence type="ECO:0008006" key="7">
    <source>
        <dbReference type="Google" id="ProtNLM"/>
    </source>
</evidence>
<gene>
    <name evidence="5" type="ORF">ODALV1_LOCUS15102</name>
</gene>
<protein>
    <recommendedName>
        <fullName evidence="7">Methyltransferase-like protein 15</fullName>
    </recommendedName>
</protein>
<accession>A0ABP1QV02</accession>
<evidence type="ECO:0000256" key="4">
    <source>
        <dbReference type="ARBA" id="ARBA00022691"/>
    </source>
</evidence>
<evidence type="ECO:0000313" key="5">
    <source>
        <dbReference type="EMBL" id="CAL8111508.1"/>
    </source>
</evidence>
<keyword evidence="6" id="KW-1185">Reference proteome</keyword>
<dbReference type="PANTHER" id="PTHR11265">
    <property type="entry name" value="S-ADENOSYL-METHYLTRANSFERASE MRAW"/>
    <property type="match status" value="1"/>
</dbReference>
<dbReference type="Gene3D" id="1.10.150.170">
    <property type="entry name" value="Putative methyltransferase TM0872, insert domain"/>
    <property type="match status" value="1"/>
</dbReference>
<evidence type="ECO:0000313" key="6">
    <source>
        <dbReference type="Proteomes" id="UP001642540"/>
    </source>
</evidence>
<dbReference type="SUPFAM" id="SSF53335">
    <property type="entry name" value="S-adenosyl-L-methionine-dependent methyltransferases"/>
    <property type="match status" value="1"/>
</dbReference>
<dbReference type="EMBL" id="CAXLJM020000046">
    <property type="protein sequence ID" value="CAL8111508.1"/>
    <property type="molecule type" value="Genomic_DNA"/>
</dbReference>
<dbReference type="Gene3D" id="3.40.50.150">
    <property type="entry name" value="Vaccinia Virus protein VP39"/>
    <property type="match status" value="1"/>
</dbReference>